<accession>A0A1I8FMG2</accession>
<evidence type="ECO:0000313" key="2">
    <source>
        <dbReference type="WBParaSite" id="maker-unitig_40380-snap-gene-0.2-mRNA-1"/>
    </source>
</evidence>
<dbReference type="AlphaFoldDB" id="A0A1I8FMG2"/>
<reference evidence="2" key="1">
    <citation type="submission" date="2016-11" db="UniProtKB">
        <authorList>
            <consortium name="WormBaseParasite"/>
        </authorList>
    </citation>
    <scope>IDENTIFICATION</scope>
</reference>
<protein>
    <submittedName>
        <fullName evidence="2">Protein kinase domain-containing protein</fullName>
    </submittedName>
</protein>
<organism evidence="1 2">
    <name type="scientific">Macrostomum lignano</name>
    <dbReference type="NCBI Taxonomy" id="282301"/>
    <lineage>
        <taxon>Eukaryota</taxon>
        <taxon>Metazoa</taxon>
        <taxon>Spiralia</taxon>
        <taxon>Lophotrochozoa</taxon>
        <taxon>Platyhelminthes</taxon>
        <taxon>Rhabditophora</taxon>
        <taxon>Macrostomorpha</taxon>
        <taxon>Macrostomida</taxon>
        <taxon>Macrostomidae</taxon>
        <taxon>Macrostomum</taxon>
    </lineage>
</organism>
<dbReference type="Proteomes" id="UP000095280">
    <property type="component" value="Unplaced"/>
</dbReference>
<evidence type="ECO:0000313" key="1">
    <source>
        <dbReference type="Proteomes" id="UP000095280"/>
    </source>
</evidence>
<keyword evidence="1" id="KW-1185">Reference proteome</keyword>
<proteinExistence type="predicted"/>
<name>A0A1I8FMG2_9PLAT</name>
<dbReference type="WBParaSite" id="maker-unitig_40380-snap-gene-0.2-mRNA-1">
    <property type="protein sequence ID" value="maker-unitig_40380-snap-gene-0.2-mRNA-1"/>
    <property type="gene ID" value="maker-unitig_40380-snap-gene-0.2"/>
</dbReference>
<sequence>GNPSYLKTTVSRRCKPSLYWTALRSDLANLNVGRFGPRLRPACARMLGKARSRLATPIWWRPIASALLLAMGARRANWLITKSGGGGFDSQHSWRSAAHTTLQEADYPFLQGRALWCARPVLLCTPAASNLPGLLAALQQPRAVPTSGPAFNQGHEVKCALLESPSAFALRHRCLGLRPDLRATGRSLALGHAVEVSTADLWCFWCDSAWTCSPKLAGKSRLVGMPCESGAAANVQHFGQTLKTCDRKEEPSCCESLSRFDPPAIFRAIAPCDRAALSSDRSFDAAAYLPDPPLIDAASDSSAGAAKPDVGPRLDGHRESSCWKRWLIRGGGERRLCARRVYSWSRRGLRPGQQYRDPHRAQASRLDALLSHQAESFTRGSGRAQRQQGRSRTWLTKADDDDELDDMATKATMLRATGKMARSSAMTDENVSERRGGDFIQQLMLASQPLALKDGRLRRTKDGRSLTWRADPVNRVDCASNLPTFSRRWRSRPFYAELCARACRRWPPTRPVCLDAPASGRRRLSSALVRVHPRTATNPWREPSRMNLVSQAVTSALDNTWLNDSPSRLWCFARMSSLCGVFRAAQASLDSPCGHAVAGATDGGGDPVRRLHLPAFRSELRTGGLQVSVPSGIISNCGSSITVRAPIGAVGHGTATCYHSQSPRGLLRPPARHQGGDTAAAPIQLRACSLLACINDPDPSAVEDVPVNGYVLPIGKAEVLIRMAATVHVLREVATALAQSELGVSAAN</sequence>